<reference evidence="10" key="1">
    <citation type="journal article" date="2023" name="bioRxiv">
        <title>Improved chromosome-level genome assembly for marigold (Tagetes erecta).</title>
        <authorList>
            <person name="Jiang F."/>
            <person name="Yuan L."/>
            <person name="Wang S."/>
            <person name="Wang H."/>
            <person name="Xu D."/>
            <person name="Wang A."/>
            <person name="Fan W."/>
        </authorList>
    </citation>
    <scope>NUCLEOTIDE SEQUENCE</scope>
    <source>
        <strain evidence="10">WSJ</strain>
        <tissue evidence="10">Leaf</tissue>
    </source>
</reference>
<comment type="similarity">
    <text evidence="8">Belongs to the TRAFAC class dynamin-like GTPase superfamily. GB1/RHD3 GTPase family.</text>
</comment>
<dbReference type="PANTHER" id="PTHR45923:SF14">
    <property type="entry name" value="PROTEIN ROOT HAIR DEFECTIVE 3 HOMOLOG"/>
    <property type="match status" value="1"/>
</dbReference>
<proteinExistence type="inferred from homology"/>
<evidence type="ECO:0000256" key="1">
    <source>
        <dbReference type="ARBA" id="ARBA00022692"/>
    </source>
</evidence>
<name>A0AAD8KFB2_TARER</name>
<dbReference type="InterPro" id="IPR008803">
    <property type="entry name" value="RHD3/Sey1"/>
</dbReference>
<comment type="caution">
    <text evidence="10">The sequence shown here is derived from an EMBL/GenBank/DDBJ whole genome shotgun (WGS) entry which is preliminary data.</text>
</comment>
<dbReference type="EMBL" id="JAUHHV010000006">
    <property type="protein sequence ID" value="KAK1421919.1"/>
    <property type="molecule type" value="Genomic_DNA"/>
</dbReference>
<keyword evidence="11" id="KW-1185">Reference proteome</keyword>
<keyword evidence="6" id="KW-0342">GTP-binding</keyword>
<dbReference type="Pfam" id="PF05879">
    <property type="entry name" value="RHD3_GTPase"/>
    <property type="match status" value="1"/>
</dbReference>
<dbReference type="PROSITE" id="PS51715">
    <property type="entry name" value="G_GB1_RHD3"/>
    <property type="match status" value="1"/>
</dbReference>
<dbReference type="Proteomes" id="UP001229421">
    <property type="component" value="Unassembled WGS sequence"/>
</dbReference>
<dbReference type="Pfam" id="PF20428">
    <property type="entry name" value="Sey1_3HB"/>
    <property type="match status" value="2"/>
</dbReference>
<sequence>MASRDKVAESYSTHLIEGDGTLNEDELDNFIKQVKLKECGDSYVIVSIMGPQNSGKSKLMNHLFHTNFKEMNASLGMKQTTQGIWIAKCNDIKPCTIVMDIEGTDGKERGEDDTVFEKQSALFAMVVSDIVIINMWYNDLGRENASNKPLLKNVLKVMLQLFYLRKTTLMFVIRDTTKKAPVKILEHNLRRDVQKPQAEDFEYACVLHLRTPHMYMIVEVVTLCNYEDREEEFKEQVASLRQKFVQSIAPGGLASDRRGVVPADAFSLSVKTIWKRIKENKDLQLPAHTIMVATIRCEEIAKEKYSSFVANQDWLELEEDVKSHIVPDFGKKLSSMLESCLSIYDKEVIYYDASVVSTKRKQFLEKLLQYFPISFGDAVFSVTARGCMKQSVKRFDELCKDVTIKQANWDSTNIRLQFSHDLDLHNLKVQAAKLSELTTLYESKLEEALSSHVQDLLEQCGDDTWPAIRRHLHGETEKNVYRLYYVLSSFEMREQDKEDMLSKLKHYGRKLVERKAKYEARKVLGRMKERFAYTFNHDNESKPRVAWTENEDIPAITITAMTSCLKLLSVMAKIRLDDEDRSDIIWDTLVHWLLDPQTNTAILQDPLASTTWEEVPTSLTLITPVQCKSLWDQFKSETHYIISQATASQEAHRQVTSLSGTMTSLSNQVTSLSKEVTSLSDTKDKLHQDVLAGTFGSPAALGVARCIRHPE</sequence>
<evidence type="ECO:0000256" key="7">
    <source>
        <dbReference type="ARBA" id="ARBA00023136"/>
    </source>
</evidence>
<evidence type="ECO:0000313" key="10">
    <source>
        <dbReference type="EMBL" id="KAK1421919.1"/>
    </source>
</evidence>
<dbReference type="SUPFAM" id="SSF52540">
    <property type="entry name" value="P-loop containing nucleoside triphosphate hydrolases"/>
    <property type="match status" value="1"/>
</dbReference>
<protein>
    <recommendedName>
        <fullName evidence="9">GB1/RHD3-type G domain-containing protein</fullName>
    </recommendedName>
</protein>
<dbReference type="GO" id="GO:0005783">
    <property type="term" value="C:endoplasmic reticulum"/>
    <property type="evidence" value="ECO:0007669"/>
    <property type="project" value="TreeGrafter"/>
</dbReference>
<dbReference type="GO" id="GO:0005525">
    <property type="term" value="F:GTP binding"/>
    <property type="evidence" value="ECO:0007669"/>
    <property type="project" value="UniProtKB-KW"/>
</dbReference>
<evidence type="ECO:0000256" key="5">
    <source>
        <dbReference type="ARBA" id="ARBA00022989"/>
    </source>
</evidence>
<dbReference type="AlphaFoldDB" id="A0AAD8KFB2"/>
<dbReference type="Gene3D" id="3.40.50.300">
    <property type="entry name" value="P-loop containing nucleotide triphosphate hydrolases"/>
    <property type="match status" value="1"/>
</dbReference>
<evidence type="ECO:0000256" key="8">
    <source>
        <dbReference type="PROSITE-ProRule" id="PRU01052"/>
    </source>
</evidence>
<evidence type="ECO:0000256" key="6">
    <source>
        <dbReference type="ARBA" id="ARBA00023134"/>
    </source>
</evidence>
<dbReference type="GO" id="GO:0016320">
    <property type="term" value="P:endoplasmic reticulum membrane fusion"/>
    <property type="evidence" value="ECO:0007669"/>
    <property type="project" value="TreeGrafter"/>
</dbReference>
<organism evidence="10 11">
    <name type="scientific">Tagetes erecta</name>
    <name type="common">African marigold</name>
    <dbReference type="NCBI Taxonomy" id="13708"/>
    <lineage>
        <taxon>Eukaryota</taxon>
        <taxon>Viridiplantae</taxon>
        <taxon>Streptophyta</taxon>
        <taxon>Embryophyta</taxon>
        <taxon>Tracheophyta</taxon>
        <taxon>Spermatophyta</taxon>
        <taxon>Magnoliopsida</taxon>
        <taxon>eudicotyledons</taxon>
        <taxon>Gunneridae</taxon>
        <taxon>Pentapetalae</taxon>
        <taxon>asterids</taxon>
        <taxon>campanulids</taxon>
        <taxon>Asterales</taxon>
        <taxon>Asteraceae</taxon>
        <taxon>Asteroideae</taxon>
        <taxon>Heliantheae alliance</taxon>
        <taxon>Tageteae</taxon>
        <taxon>Tagetes</taxon>
    </lineage>
</organism>
<keyword evidence="2" id="KW-0547">Nucleotide-binding</keyword>
<evidence type="ECO:0000256" key="3">
    <source>
        <dbReference type="ARBA" id="ARBA00022801"/>
    </source>
</evidence>
<keyword evidence="4" id="KW-0256">Endoplasmic reticulum</keyword>
<dbReference type="PANTHER" id="PTHR45923">
    <property type="entry name" value="PROTEIN SEY1"/>
    <property type="match status" value="1"/>
</dbReference>
<dbReference type="CDD" id="cd01851">
    <property type="entry name" value="GBP"/>
    <property type="match status" value="1"/>
</dbReference>
<dbReference type="GO" id="GO:0003924">
    <property type="term" value="F:GTPase activity"/>
    <property type="evidence" value="ECO:0007669"/>
    <property type="project" value="TreeGrafter"/>
</dbReference>
<dbReference type="InterPro" id="IPR030386">
    <property type="entry name" value="G_GB1_RHD3_dom"/>
</dbReference>
<dbReference type="InterPro" id="IPR046758">
    <property type="entry name" value="Sey1/RHD3-like_3HB"/>
</dbReference>
<evidence type="ECO:0000313" key="11">
    <source>
        <dbReference type="Proteomes" id="UP001229421"/>
    </source>
</evidence>
<keyword evidence="3" id="KW-0378">Hydrolase</keyword>
<evidence type="ECO:0000259" key="9">
    <source>
        <dbReference type="PROSITE" id="PS51715"/>
    </source>
</evidence>
<evidence type="ECO:0000256" key="4">
    <source>
        <dbReference type="ARBA" id="ARBA00022824"/>
    </source>
</evidence>
<accession>A0AAD8KFB2</accession>
<keyword evidence="5" id="KW-1133">Transmembrane helix</keyword>
<feature type="domain" description="GB1/RHD3-type G" evidence="9">
    <location>
        <begin position="40"/>
        <end position="257"/>
    </location>
</feature>
<dbReference type="InterPro" id="IPR027417">
    <property type="entry name" value="P-loop_NTPase"/>
</dbReference>
<gene>
    <name evidence="10" type="ORF">QVD17_24652</name>
</gene>
<keyword evidence="7" id="KW-0472">Membrane</keyword>
<keyword evidence="1" id="KW-0812">Transmembrane</keyword>
<evidence type="ECO:0000256" key="2">
    <source>
        <dbReference type="ARBA" id="ARBA00022741"/>
    </source>
</evidence>